<gene>
    <name evidence="2" type="ORF">CS022_07695</name>
</gene>
<keyword evidence="1" id="KW-0812">Transmembrane</keyword>
<reference evidence="2 3" key="1">
    <citation type="submission" date="2017-10" db="EMBL/GenBank/DDBJ databases">
        <title>Nyctiphanis sp. nov., isolated from the stomach of the euphausiid Nyctiphanes simplex (Hansen, 1911) in the Gulf of California.</title>
        <authorList>
            <person name="Gomez-Gil B."/>
            <person name="Aguilar-Mendez M."/>
            <person name="Lopez-Cortes A."/>
            <person name="Gomez-Gutierrez J."/>
            <person name="Roque A."/>
            <person name="Lang E."/>
            <person name="Gonzalez-Castillo A."/>
        </authorList>
    </citation>
    <scope>NUCLEOTIDE SEQUENCE [LARGE SCALE GENOMIC DNA]</scope>
    <source>
        <strain evidence="2 3">CAIM 600</strain>
    </source>
</reference>
<dbReference type="EMBL" id="PEIB01000006">
    <property type="protein sequence ID" value="RXJ73857.1"/>
    <property type="molecule type" value="Genomic_DNA"/>
</dbReference>
<dbReference type="RefSeq" id="WP_129121789.1">
    <property type="nucleotide sequence ID" value="NZ_PEIB01000006.1"/>
</dbReference>
<dbReference type="NCBIfam" id="TIGR02532">
    <property type="entry name" value="IV_pilin_GFxxxE"/>
    <property type="match status" value="1"/>
</dbReference>
<dbReference type="Proteomes" id="UP000290287">
    <property type="component" value="Unassembled WGS sequence"/>
</dbReference>
<name>A0A4Q0YRP3_9GAMM</name>
<keyword evidence="1" id="KW-1133">Transmembrane helix</keyword>
<dbReference type="OrthoDB" id="5917613at2"/>
<keyword evidence="1" id="KW-0472">Membrane</keyword>
<comment type="caution">
    <text evidence="2">The sequence shown here is derived from an EMBL/GenBank/DDBJ whole genome shotgun (WGS) entry which is preliminary data.</text>
</comment>
<feature type="transmembrane region" description="Helical" evidence="1">
    <location>
        <begin position="6"/>
        <end position="27"/>
    </location>
</feature>
<organism evidence="2 3">
    <name type="scientific">Veronia nyctiphanis</name>
    <dbReference type="NCBI Taxonomy" id="1278244"/>
    <lineage>
        <taxon>Bacteria</taxon>
        <taxon>Pseudomonadati</taxon>
        <taxon>Pseudomonadota</taxon>
        <taxon>Gammaproteobacteria</taxon>
        <taxon>Vibrionales</taxon>
        <taxon>Vibrionaceae</taxon>
        <taxon>Veronia</taxon>
    </lineage>
</organism>
<dbReference type="InterPro" id="IPR012902">
    <property type="entry name" value="N_methyl_site"/>
</dbReference>
<dbReference type="AlphaFoldDB" id="A0A4Q0YRP3"/>
<evidence type="ECO:0000256" key="1">
    <source>
        <dbReference type="SAM" id="Phobius"/>
    </source>
</evidence>
<evidence type="ECO:0000313" key="2">
    <source>
        <dbReference type="EMBL" id="RXJ73857.1"/>
    </source>
</evidence>
<proteinExistence type="predicted"/>
<protein>
    <submittedName>
        <fullName evidence="2">TypIV pilin</fullName>
    </submittedName>
</protein>
<sequence>MTSNKGFSFVEILIALMVITVSGVGSMKLYSYMEQLKGNAVGSLRAQQLAQQQVSLLQTVNTQDSECREGAEGNVTFDNVGTCLISLTELNESKYKVETEVVNTIEESGTVYGKLIEVKVTWSDRHGGSQEIKLLTMVSKFSNLTV</sequence>
<keyword evidence="3" id="KW-1185">Reference proteome</keyword>
<evidence type="ECO:0000313" key="3">
    <source>
        <dbReference type="Proteomes" id="UP000290287"/>
    </source>
</evidence>
<accession>A0A4Q0YRP3</accession>